<evidence type="ECO:0000313" key="1">
    <source>
        <dbReference type="EMBL" id="RRT43625.1"/>
    </source>
</evidence>
<sequence length="123" mass="13443">MMRLGTHLECVGSSLRVSGASQDGAREFVRRRPRLAGRLSGVAKRLVGSIKKITRNTLGDHRRRTMRLAARNTEGCWIVGVRSLSLVVMYDLDAGVLKEEDSGVDVGDRTPVGLSPNLPRSSQ</sequence>
<organism evidence="1 2">
    <name type="scientific">Ensete ventricosum</name>
    <name type="common">Abyssinian banana</name>
    <name type="synonym">Musa ensete</name>
    <dbReference type="NCBI Taxonomy" id="4639"/>
    <lineage>
        <taxon>Eukaryota</taxon>
        <taxon>Viridiplantae</taxon>
        <taxon>Streptophyta</taxon>
        <taxon>Embryophyta</taxon>
        <taxon>Tracheophyta</taxon>
        <taxon>Spermatophyta</taxon>
        <taxon>Magnoliopsida</taxon>
        <taxon>Liliopsida</taxon>
        <taxon>Zingiberales</taxon>
        <taxon>Musaceae</taxon>
        <taxon>Ensete</taxon>
    </lineage>
</organism>
<dbReference type="EMBL" id="AMZH03017012">
    <property type="protein sequence ID" value="RRT43625.1"/>
    <property type="molecule type" value="Genomic_DNA"/>
</dbReference>
<reference evidence="1 2" key="1">
    <citation type="journal article" date="2014" name="Agronomy (Basel)">
        <title>A Draft Genome Sequence for Ensete ventricosum, the Drought-Tolerant Tree Against Hunger.</title>
        <authorList>
            <person name="Harrison J."/>
            <person name="Moore K.A."/>
            <person name="Paszkiewicz K."/>
            <person name="Jones T."/>
            <person name="Grant M."/>
            <person name="Ambacheew D."/>
            <person name="Muzemil S."/>
            <person name="Studholme D.J."/>
        </authorList>
    </citation>
    <scope>NUCLEOTIDE SEQUENCE [LARGE SCALE GENOMIC DNA]</scope>
</reference>
<comment type="caution">
    <text evidence="1">The sequence shown here is derived from an EMBL/GenBank/DDBJ whole genome shotgun (WGS) entry which is preliminary data.</text>
</comment>
<proteinExistence type="predicted"/>
<name>A0A426XVU9_ENSVE</name>
<dbReference type="AlphaFoldDB" id="A0A426XVU9"/>
<protein>
    <submittedName>
        <fullName evidence="1">Uncharacterized protein</fullName>
    </submittedName>
</protein>
<gene>
    <name evidence="1" type="ORF">B296_00018448</name>
</gene>
<evidence type="ECO:0000313" key="2">
    <source>
        <dbReference type="Proteomes" id="UP000287651"/>
    </source>
</evidence>
<dbReference type="Proteomes" id="UP000287651">
    <property type="component" value="Unassembled WGS sequence"/>
</dbReference>
<accession>A0A426XVU9</accession>